<organism evidence="6">
    <name type="scientific">Nippostrongylus brasiliensis</name>
    <name type="common">Rat hookworm</name>
    <dbReference type="NCBI Taxonomy" id="27835"/>
    <lineage>
        <taxon>Eukaryota</taxon>
        <taxon>Metazoa</taxon>
        <taxon>Ecdysozoa</taxon>
        <taxon>Nematoda</taxon>
        <taxon>Chromadorea</taxon>
        <taxon>Rhabditida</taxon>
        <taxon>Rhabditina</taxon>
        <taxon>Rhabditomorpha</taxon>
        <taxon>Strongyloidea</taxon>
        <taxon>Heligmosomidae</taxon>
        <taxon>Nippostrongylus</taxon>
    </lineage>
</organism>
<evidence type="ECO:0000259" key="3">
    <source>
        <dbReference type="PROSITE" id="PS50026"/>
    </source>
</evidence>
<dbReference type="PANTHER" id="PTHR46901">
    <property type="entry name" value="GH04942P"/>
    <property type="match status" value="1"/>
</dbReference>
<dbReference type="PANTHER" id="PTHR46901:SF2">
    <property type="entry name" value="GH04942P"/>
    <property type="match status" value="1"/>
</dbReference>
<evidence type="ECO:0000313" key="6">
    <source>
        <dbReference type="WBParaSite" id="NBR_0001068401-mRNA-1"/>
    </source>
</evidence>
<dbReference type="SUPFAM" id="SSF57196">
    <property type="entry name" value="EGF/Laminin"/>
    <property type="match status" value="1"/>
</dbReference>
<dbReference type="EMBL" id="UYSL01020365">
    <property type="protein sequence ID" value="VDL74274.1"/>
    <property type="molecule type" value="Genomic_DNA"/>
</dbReference>
<dbReference type="Proteomes" id="UP000271162">
    <property type="component" value="Unassembled WGS sequence"/>
</dbReference>
<dbReference type="STRING" id="27835.A0A0N4Y483"/>
<gene>
    <name evidence="4" type="ORF">NBR_LOCUS10685</name>
</gene>
<dbReference type="PROSITE" id="PS01186">
    <property type="entry name" value="EGF_2"/>
    <property type="match status" value="1"/>
</dbReference>
<dbReference type="PROSITE" id="PS50026">
    <property type="entry name" value="EGF_3"/>
    <property type="match status" value="1"/>
</dbReference>
<accession>A0A0N4Y483</accession>
<protein>
    <submittedName>
        <fullName evidence="6">EGF-like domain-containing protein</fullName>
    </submittedName>
</protein>
<dbReference type="OMA" id="ANCHIDE"/>
<dbReference type="WBParaSite" id="NBR_0001068401-mRNA-1">
    <property type="protein sequence ID" value="NBR_0001068401-mRNA-1"/>
    <property type="gene ID" value="NBR_0001068401"/>
</dbReference>
<dbReference type="Gene3D" id="2.10.25.10">
    <property type="entry name" value="Laminin"/>
    <property type="match status" value="2"/>
</dbReference>
<keyword evidence="1" id="KW-0245">EGF-like domain</keyword>
<sequence>MQCNVICHLFQGGYRISLIDKEGNTVEDTQSQTVRFSRPCAECTVMLERQALEWGKSYLFRSCGDVNVLQTMPEKLTVSEEAMCSGHGTFVNNKCVCEHGRKGDVCQYASEYPQFLPFFFVSKNSFDCQPRRSELPEKPTPNHSASANCHIDEDCLNGGKCVEELNSIAVASCYCAYGFFGKTCEQSFEHADDSCFAYTKTNDERYPMYGMFNPNCYNREKFSDNDFVYYRKVKSDVEIILDFASTSWVSIGWRPEVLDRSCRLFPDLEGVRQKRAASVEMPPLVAPTPARAAQPSRKDTPPISSQPQDDEVAFDRDHPPAKIAQEGPRPVMPRNNGLLESALRAPLHAMDCIDILVGAVRDGRTRVQDSYSRDRSTPLEDFWYVPIS</sequence>
<keyword evidence="5" id="KW-1185">Reference proteome</keyword>
<feature type="domain" description="EGF-like" evidence="3">
    <location>
        <begin position="145"/>
        <end position="185"/>
    </location>
</feature>
<dbReference type="PROSITE" id="PS00022">
    <property type="entry name" value="EGF_1"/>
    <property type="match status" value="1"/>
</dbReference>
<name>A0A0N4Y483_NIPBR</name>
<reference evidence="6" key="1">
    <citation type="submission" date="2017-02" db="UniProtKB">
        <authorList>
            <consortium name="WormBaseParasite"/>
        </authorList>
    </citation>
    <scope>IDENTIFICATION</scope>
</reference>
<evidence type="ECO:0000256" key="2">
    <source>
        <dbReference type="SAM" id="MobiDB-lite"/>
    </source>
</evidence>
<dbReference type="SMART" id="SM00181">
    <property type="entry name" value="EGF"/>
    <property type="match status" value="1"/>
</dbReference>
<dbReference type="CDD" id="cd00054">
    <property type="entry name" value="EGF_CA"/>
    <property type="match status" value="1"/>
</dbReference>
<keyword evidence="1" id="KW-1015">Disulfide bond</keyword>
<dbReference type="InterPro" id="IPR000742">
    <property type="entry name" value="EGF"/>
</dbReference>
<feature type="region of interest" description="Disordered" evidence="2">
    <location>
        <begin position="279"/>
        <end position="315"/>
    </location>
</feature>
<reference evidence="4 5" key="2">
    <citation type="submission" date="2018-11" db="EMBL/GenBank/DDBJ databases">
        <authorList>
            <consortium name="Pathogen Informatics"/>
        </authorList>
    </citation>
    <scope>NUCLEOTIDE SEQUENCE [LARGE SCALE GENOMIC DNA]</scope>
</reference>
<dbReference type="AlphaFoldDB" id="A0A0N4Y483"/>
<evidence type="ECO:0000313" key="4">
    <source>
        <dbReference type="EMBL" id="VDL74274.1"/>
    </source>
</evidence>
<evidence type="ECO:0000256" key="1">
    <source>
        <dbReference type="PROSITE-ProRule" id="PRU00076"/>
    </source>
</evidence>
<proteinExistence type="predicted"/>
<feature type="disulfide bond" evidence="1">
    <location>
        <begin position="175"/>
        <end position="184"/>
    </location>
</feature>
<comment type="caution">
    <text evidence="1">Lacks conserved residue(s) required for the propagation of feature annotation.</text>
</comment>
<evidence type="ECO:0000313" key="5">
    <source>
        <dbReference type="Proteomes" id="UP000271162"/>
    </source>
</evidence>